<dbReference type="GeneID" id="97485192"/>
<reference evidence="3" key="4">
    <citation type="submission" date="2016-08" db="EMBL/GenBank/DDBJ databases">
        <title>Sequencing, assembly and comparative genomics of S. aureofaciens ATCC 10762.</title>
        <authorList>
            <person name="Gradnigo J.S."/>
            <person name="Johnson N."/>
            <person name="Somerville G.A."/>
        </authorList>
    </citation>
    <scope>NUCLEOTIDE SEQUENCE [LARGE SCALE GENOMIC DNA]</scope>
    <source>
        <strain evidence="3">ATCC 10762 / DSM 40127 / CCM 3239 / JCM 4008 / LMG 5968 / NBRC 12843 / NCIMB 8234 / A-377</strain>
    </source>
</reference>
<gene>
    <name evidence="1" type="ORF">GCM10010502_20500</name>
    <name evidence="2" type="ORF">HS99_0034300</name>
</gene>
<dbReference type="RefSeq" id="WP_030552851.1">
    <property type="nucleotide sequence ID" value="NZ_BMUB01000004.1"/>
</dbReference>
<reference evidence="1" key="5">
    <citation type="submission" date="2020-09" db="EMBL/GenBank/DDBJ databases">
        <authorList>
            <person name="Sun Q."/>
            <person name="Ohkuma M."/>
        </authorList>
    </citation>
    <scope>NUCLEOTIDE SEQUENCE</scope>
    <source>
        <strain evidence="1">JCM 4434</strain>
    </source>
</reference>
<proteinExistence type="predicted"/>
<dbReference type="OrthoDB" id="3872209at2"/>
<dbReference type="EMBL" id="JPRF03000040">
    <property type="protein sequence ID" value="OEV35011.1"/>
    <property type="molecule type" value="Genomic_DNA"/>
</dbReference>
<dbReference type="Proteomes" id="UP000037395">
    <property type="component" value="Unassembled WGS sequence"/>
</dbReference>
<dbReference type="AlphaFoldDB" id="A0A1E7N2T8"/>
<reference evidence="2" key="3">
    <citation type="submission" date="2016-08" db="EMBL/GenBank/DDBJ databases">
        <title>Sequencing, Assembly and Comparative Genomics of S. aureofaciens ATCC 10762.</title>
        <authorList>
            <person name="Gradnigo J.S."/>
            <person name="Johnson N."/>
            <person name="Somerville G.A."/>
        </authorList>
    </citation>
    <scope>NUCLEOTIDE SEQUENCE [LARGE SCALE GENOMIC DNA]</scope>
    <source>
        <strain evidence="2">ATCC 10762</strain>
    </source>
</reference>
<evidence type="ECO:0000313" key="2">
    <source>
        <dbReference type="EMBL" id="OEV35011.1"/>
    </source>
</evidence>
<reference evidence="1" key="1">
    <citation type="journal article" date="2014" name="Int. J. Syst. Evol. Microbiol.">
        <title>Complete genome sequence of Corynebacterium casei LMG S-19264T (=DSM 44701T), isolated from a smear-ripened cheese.</title>
        <authorList>
            <consortium name="US DOE Joint Genome Institute (JGI-PGF)"/>
            <person name="Walter F."/>
            <person name="Albersmeier A."/>
            <person name="Kalinowski J."/>
            <person name="Ruckert C."/>
        </authorList>
    </citation>
    <scope>NUCLEOTIDE SEQUENCE</scope>
    <source>
        <strain evidence="1">JCM 4434</strain>
    </source>
</reference>
<protein>
    <submittedName>
        <fullName evidence="2">Uncharacterized protein</fullName>
    </submittedName>
</protein>
<dbReference type="EMBL" id="BMUB01000004">
    <property type="protein sequence ID" value="GGU69278.1"/>
    <property type="molecule type" value="Genomic_DNA"/>
</dbReference>
<accession>A0A1E7N2T8</accession>
<evidence type="ECO:0000313" key="3">
    <source>
        <dbReference type="Proteomes" id="UP000037395"/>
    </source>
</evidence>
<keyword evidence="3" id="KW-1185">Reference proteome</keyword>
<sequence>MKISVRGGSLAAATSLLAVVPLLTGAWAPARAGLAAPVSSTAPVSSAAPVTDATCVLNAHGVFANAVGAGGIDLPLPDTLAMTGTLSCVDAFGAPLATGTFERTVTMPAAECTGDEHGDTSTTTVHWADLSTSTLRFTRTDVVKVNGTASLVVSGAVTADSARFAGDALSAVGTSSGAGCGTPAGETTLDSTLVLRLTH</sequence>
<organism evidence="2 3">
    <name type="scientific">Kitasatospora aureofaciens</name>
    <name type="common">Streptomyces aureofaciens</name>
    <dbReference type="NCBI Taxonomy" id="1894"/>
    <lineage>
        <taxon>Bacteria</taxon>
        <taxon>Bacillati</taxon>
        <taxon>Actinomycetota</taxon>
        <taxon>Actinomycetes</taxon>
        <taxon>Kitasatosporales</taxon>
        <taxon>Streptomycetaceae</taxon>
        <taxon>Kitasatospora</taxon>
    </lineage>
</organism>
<evidence type="ECO:0000313" key="1">
    <source>
        <dbReference type="EMBL" id="GGU69278.1"/>
    </source>
</evidence>
<dbReference type="Proteomes" id="UP000610124">
    <property type="component" value="Unassembled WGS sequence"/>
</dbReference>
<reference evidence="2 3" key="2">
    <citation type="submission" date="2014-07" db="EMBL/GenBank/DDBJ databases">
        <authorList>
            <person name="Zhang J.E."/>
            <person name="Yang H."/>
            <person name="Guo J."/>
            <person name="Deng Z."/>
            <person name="Luo H."/>
            <person name="Luo M."/>
            <person name="Zhao B."/>
        </authorList>
    </citation>
    <scope>NUCLEOTIDE SEQUENCE [LARGE SCALE GENOMIC DNA]</scope>
    <source>
        <strain evidence="2">ATCC 10762</strain>
        <strain evidence="3">ATCC 10762 / DSM 40127 / CCM 3239 / JCM 4008 / LMG 5968 / NBRC 12843 / NCIMB 8234 / A-377</strain>
    </source>
</reference>
<comment type="caution">
    <text evidence="2">The sequence shown here is derived from an EMBL/GenBank/DDBJ whole genome shotgun (WGS) entry which is preliminary data.</text>
</comment>
<name>A0A1E7N2T8_KITAU</name>
<accession>A0A8H9HJP9</accession>